<dbReference type="Proteomes" id="UP000036681">
    <property type="component" value="Unplaced"/>
</dbReference>
<organism evidence="1 2">
    <name type="scientific">Ascaris lumbricoides</name>
    <name type="common">Giant roundworm</name>
    <dbReference type="NCBI Taxonomy" id="6252"/>
    <lineage>
        <taxon>Eukaryota</taxon>
        <taxon>Metazoa</taxon>
        <taxon>Ecdysozoa</taxon>
        <taxon>Nematoda</taxon>
        <taxon>Chromadorea</taxon>
        <taxon>Rhabditida</taxon>
        <taxon>Spirurina</taxon>
        <taxon>Ascaridomorpha</taxon>
        <taxon>Ascaridoidea</taxon>
        <taxon>Ascarididae</taxon>
        <taxon>Ascaris</taxon>
    </lineage>
</organism>
<proteinExistence type="predicted"/>
<protein>
    <submittedName>
        <fullName evidence="2">Secreted protein</fullName>
    </submittedName>
</protein>
<evidence type="ECO:0000313" key="2">
    <source>
        <dbReference type="WBParaSite" id="ALUE_0000807501-mRNA-1"/>
    </source>
</evidence>
<sequence>MYKYEILFIIPFFCQKSICFLYCNKKTSELLVASVLVDLFCFKNSYDSNAPIHSSSVLIIILGDISLYTTHWNLRQSCLNSVKIC</sequence>
<keyword evidence="1" id="KW-1185">Reference proteome</keyword>
<reference evidence="2" key="1">
    <citation type="submission" date="2017-02" db="UniProtKB">
        <authorList>
            <consortium name="WormBaseParasite"/>
        </authorList>
    </citation>
    <scope>IDENTIFICATION</scope>
</reference>
<dbReference type="WBParaSite" id="ALUE_0000807501-mRNA-1">
    <property type="protein sequence ID" value="ALUE_0000807501-mRNA-1"/>
    <property type="gene ID" value="ALUE_0000807501"/>
</dbReference>
<name>A0A0M3HXK2_ASCLU</name>
<dbReference type="AlphaFoldDB" id="A0A0M3HXK2"/>
<evidence type="ECO:0000313" key="1">
    <source>
        <dbReference type="Proteomes" id="UP000036681"/>
    </source>
</evidence>
<accession>A0A0M3HXK2</accession>